<keyword evidence="1" id="KW-1133">Transmembrane helix</keyword>
<accession>A0AAU7JVX9</accession>
<dbReference type="AlphaFoldDB" id="A0AAU7JVX9"/>
<name>A0AAU7JVX9_9MICO</name>
<dbReference type="EMBL" id="CP157483">
    <property type="protein sequence ID" value="XBO44346.1"/>
    <property type="molecule type" value="Genomic_DNA"/>
</dbReference>
<protein>
    <recommendedName>
        <fullName evidence="3">Ferric oxidoreductase domain-containing protein</fullName>
    </recommendedName>
</protein>
<dbReference type="RefSeq" id="WP_406831833.1">
    <property type="nucleotide sequence ID" value="NZ_CP157483.1"/>
</dbReference>
<feature type="transmembrane region" description="Helical" evidence="1">
    <location>
        <begin position="50"/>
        <end position="70"/>
    </location>
</feature>
<sequence length="186" mass="20187">MNELLWFVSRATGTASIVLLTAVLVLGALTAGRRSRSVSQTVVVGLHRSLALGTSVFLLAHIATAILETYVKIDWISAVVPFTSGYQPLWVGLGTLAFDIILAVVATSLLRHRLSRRVWRAVHLTAFALWPMALVHGYAMGTANEPMLRLVPVACAVVGGLALTWRALASHADHNRRQAVLTQEWS</sequence>
<evidence type="ECO:0008006" key="3">
    <source>
        <dbReference type="Google" id="ProtNLM"/>
    </source>
</evidence>
<evidence type="ECO:0000313" key="2">
    <source>
        <dbReference type="EMBL" id="XBO44346.1"/>
    </source>
</evidence>
<reference evidence="2" key="1">
    <citation type="submission" date="2024-05" db="EMBL/GenBank/DDBJ databases">
        <authorList>
            <person name="Kim S."/>
            <person name="Heo J."/>
            <person name="Choi H."/>
            <person name="Choi Y."/>
            <person name="Kwon S.-W."/>
            <person name="Kim Y."/>
        </authorList>
    </citation>
    <scope>NUCLEOTIDE SEQUENCE</scope>
    <source>
        <strain evidence="2">KACC 23699</strain>
    </source>
</reference>
<feature type="transmembrane region" description="Helical" evidence="1">
    <location>
        <begin position="90"/>
        <end position="110"/>
    </location>
</feature>
<keyword evidence="1" id="KW-0472">Membrane</keyword>
<evidence type="ECO:0000256" key="1">
    <source>
        <dbReference type="SAM" id="Phobius"/>
    </source>
</evidence>
<keyword evidence="1" id="KW-0812">Transmembrane</keyword>
<organism evidence="2">
    <name type="scientific">Pedococcus sp. KACC 23699</name>
    <dbReference type="NCBI Taxonomy" id="3149228"/>
    <lineage>
        <taxon>Bacteria</taxon>
        <taxon>Bacillati</taxon>
        <taxon>Actinomycetota</taxon>
        <taxon>Actinomycetes</taxon>
        <taxon>Micrococcales</taxon>
        <taxon>Intrasporangiaceae</taxon>
        <taxon>Pedococcus</taxon>
    </lineage>
</organism>
<feature type="transmembrane region" description="Helical" evidence="1">
    <location>
        <begin position="6"/>
        <end position="29"/>
    </location>
</feature>
<proteinExistence type="predicted"/>
<feature type="transmembrane region" description="Helical" evidence="1">
    <location>
        <begin position="147"/>
        <end position="168"/>
    </location>
</feature>
<feature type="transmembrane region" description="Helical" evidence="1">
    <location>
        <begin position="122"/>
        <end position="141"/>
    </location>
</feature>
<gene>
    <name evidence="2" type="ORF">ABEG17_03165</name>
</gene>